<evidence type="ECO:0000313" key="1">
    <source>
        <dbReference type="EMBL" id="KAJ1355957.1"/>
    </source>
</evidence>
<dbReference type="AlphaFoldDB" id="A0AAD5MWA2"/>
<accession>A0AAD5MWA2</accession>
<dbReference type="Proteomes" id="UP001196413">
    <property type="component" value="Unassembled WGS sequence"/>
</dbReference>
<sequence length="62" mass="6974">MVIEAIFLVISGDSRAKDFPEMLSDWLHESVGGGDWTCALNHIVRAYRVTVNDDVAHFIEIL</sequence>
<evidence type="ECO:0000313" key="2">
    <source>
        <dbReference type="Proteomes" id="UP001196413"/>
    </source>
</evidence>
<gene>
    <name evidence="1" type="ORF">KIN20_013558</name>
</gene>
<comment type="caution">
    <text evidence="1">The sequence shown here is derived from an EMBL/GenBank/DDBJ whole genome shotgun (WGS) entry which is preliminary data.</text>
</comment>
<proteinExistence type="predicted"/>
<protein>
    <submittedName>
        <fullName evidence="1">Uncharacterized protein</fullName>
    </submittedName>
</protein>
<keyword evidence="2" id="KW-1185">Reference proteome</keyword>
<dbReference type="EMBL" id="JAHQIW010002646">
    <property type="protein sequence ID" value="KAJ1355957.1"/>
    <property type="molecule type" value="Genomic_DNA"/>
</dbReference>
<reference evidence="1" key="1">
    <citation type="submission" date="2021-06" db="EMBL/GenBank/DDBJ databases">
        <title>Parelaphostrongylus tenuis whole genome reference sequence.</title>
        <authorList>
            <person name="Garwood T.J."/>
            <person name="Larsen P.A."/>
            <person name="Fountain-Jones N.M."/>
            <person name="Garbe J.R."/>
            <person name="Macchietto M.G."/>
            <person name="Kania S.A."/>
            <person name="Gerhold R.W."/>
            <person name="Richards J.E."/>
            <person name="Wolf T.M."/>
        </authorList>
    </citation>
    <scope>NUCLEOTIDE SEQUENCE</scope>
    <source>
        <strain evidence="1">MNPRO001-30</strain>
        <tissue evidence="1">Meninges</tissue>
    </source>
</reference>
<organism evidence="1 2">
    <name type="scientific">Parelaphostrongylus tenuis</name>
    <name type="common">Meningeal worm</name>
    <dbReference type="NCBI Taxonomy" id="148309"/>
    <lineage>
        <taxon>Eukaryota</taxon>
        <taxon>Metazoa</taxon>
        <taxon>Ecdysozoa</taxon>
        <taxon>Nematoda</taxon>
        <taxon>Chromadorea</taxon>
        <taxon>Rhabditida</taxon>
        <taxon>Rhabditina</taxon>
        <taxon>Rhabditomorpha</taxon>
        <taxon>Strongyloidea</taxon>
        <taxon>Metastrongylidae</taxon>
        <taxon>Parelaphostrongylus</taxon>
    </lineage>
</organism>
<name>A0AAD5MWA2_PARTN</name>